<dbReference type="EMBL" id="NKCI01000019">
    <property type="protein sequence ID" value="RSL67732.1"/>
    <property type="molecule type" value="Genomic_DNA"/>
</dbReference>
<gene>
    <name evidence="2" type="ORF">CEP54_003144</name>
</gene>
<name>A0A428QR07_9HYPO</name>
<protein>
    <submittedName>
        <fullName evidence="2">Uncharacterized protein</fullName>
    </submittedName>
</protein>
<sequence>MPRFSNHRESPTRIENLRKSTSKSPSPEWRHEQAPILLSESTSNNTEQPRDTLPRVYKAPNPAKRKYSPEPSDISSMAKRQKLDERGTTKRRRSIPLITPASGLPQTKDSAQTRSISTTPEVAPQEKKCALVWRVWHSPGGRGKGPKREDSVRSLTPSVAMLTSHEVDGGEMERAQLGPAGSSTLLSPRPLLRRVRRQIFKVGGETLSLATKGHNTDSRGKPQPGQDAREHSATARKGGTMDTSMLEPNQGGKDWSSHKSQMHSHAASDSARNTVSTTGMGAPSTVEDDAGDLLACKLSRMAPFASPSMLPTDAEFSIADVEKAVDVLTTISNLCDTISGQPKAETRAKLYDKLGELPFLLTRQGRDKQPQMAKSFWKFVYRHPNSARWGPIESFDKLRDDIMGLSLFRVRSKASPKERHQGVFEV</sequence>
<dbReference type="AlphaFoldDB" id="A0A428QR07"/>
<feature type="compositionally biased region" description="Polar residues" evidence="1">
    <location>
        <begin position="104"/>
        <end position="120"/>
    </location>
</feature>
<feature type="region of interest" description="Disordered" evidence="1">
    <location>
        <begin position="206"/>
        <end position="279"/>
    </location>
</feature>
<evidence type="ECO:0000256" key="1">
    <source>
        <dbReference type="SAM" id="MobiDB-lite"/>
    </source>
</evidence>
<evidence type="ECO:0000313" key="2">
    <source>
        <dbReference type="EMBL" id="RSL67732.1"/>
    </source>
</evidence>
<reference evidence="2 3" key="1">
    <citation type="submission" date="2017-06" db="EMBL/GenBank/DDBJ databases">
        <title>Comparative genomic analysis of Ambrosia Fusariam Clade fungi.</title>
        <authorList>
            <person name="Stajich J.E."/>
            <person name="Carrillo J."/>
            <person name="Kijimoto T."/>
            <person name="Eskalen A."/>
            <person name="O'Donnell K."/>
            <person name="Kasson M."/>
        </authorList>
    </citation>
    <scope>NUCLEOTIDE SEQUENCE [LARGE SCALE GENOMIC DNA]</scope>
    <source>
        <strain evidence="2 3">NRRL62584</strain>
    </source>
</reference>
<accession>A0A428QR07</accession>
<keyword evidence="3" id="KW-1185">Reference proteome</keyword>
<dbReference type="OrthoDB" id="5018981at2759"/>
<feature type="compositionally biased region" description="Basic and acidic residues" evidence="1">
    <location>
        <begin position="1"/>
        <end position="18"/>
    </location>
</feature>
<feature type="compositionally biased region" description="Polar residues" evidence="1">
    <location>
        <begin position="270"/>
        <end position="279"/>
    </location>
</feature>
<evidence type="ECO:0000313" key="3">
    <source>
        <dbReference type="Proteomes" id="UP000288168"/>
    </source>
</evidence>
<comment type="caution">
    <text evidence="2">The sequence shown here is derived from an EMBL/GenBank/DDBJ whole genome shotgun (WGS) entry which is preliminary data.</text>
</comment>
<feature type="region of interest" description="Disordered" evidence="1">
    <location>
        <begin position="1"/>
        <end position="123"/>
    </location>
</feature>
<dbReference type="Proteomes" id="UP000288168">
    <property type="component" value="Unassembled WGS sequence"/>
</dbReference>
<proteinExistence type="predicted"/>
<organism evidence="2 3">
    <name type="scientific">Fusarium duplospermum</name>
    <dbReference type="NCBI Taxonomy" id="1325734"/>
    <lineage>
        <taxon>Eukaryota</taxon>
        <taxon>Fungi</taxon>
        <taxon>Dikarya</taxon>
        <taxon>Ascomycota</taxon>
        <taxon>Pezizomycotina</taxon>
        <taxon>Sordariomycetes</taxon>
        <taxon>Hypocreomycetidae</taxon>
        <taxon>Hypocreales</taxon>
        <taxon>Nectriaceae</taxon>
        <taxon>Fusarium</taxon>
        <taxon>Fusarium solani species complex</taxon>
    </lineage>
</organism>